<organism evidence="1 2">
    <name type="scientific">Murimonas intestini</name>
    <dbReference type="NCBI Taxonomy" id="1337051"/>
    <lineage>
        <taxon>Bacteria</taxon>
        <taxon>Bacillati</taxon>
        <taxon>Bacillota</taxon>
        <taxon>Clostridia</taxon>
        <taxon>Lachnospirales</taxon>
        <taxon>Lachnospiraceae</taxon>
        <taxon>Murimonas</taxon>
    </lineage>
</organism>
<name>A0AB73T8K3_9FIRM</name>
<dbReference type="AlphaFoldDB" id="A0AB73T8K3"/>
<protein>
    <submittedName>
        <fullName evidence="1">Uncharacterized protein</fullName>
    </submittedName>
</protein>
<evidence type="ECO:0000313" key="1">
    <source>
        <dbReference type="EMBL" id="PWJ78218.1"/>
    </source>
</evidence>
<sequence length="69" mass="7929">MTREEQSTRPERVTGHGVNSNLKNALAYINTGDAVKIQHSRYLYTYLPVPDQGLFENKVVKVKIWIVKL</sequence>
<keyword evidence="2" id="KW-1185">Reference proteome</keyword>
<dbReference type="EMBL" id="QGGY01000002">
    <property type="protein sequence ID" value="PWJ78218.1"/>
    <property type="molecule type" value="Genomic_DNA"/>
</dbReference>
<proteinExistence type="predicted"/>
<dbReference type="Proteomes" id="UP000245412">
    <property type="component" value="Unassembled WGS sequence"/>
</dbReference>
<accession>A0AB73T8K3</accession>
<comment type="caution">
    <text evidence="1">The sequence shown here is derived from an EMBL/GenBank/DDBJ whole genome shotgun (WGS) entry which is preliminary data.</text>
</comment>
<reference evidence="1 2" key="1">
    <citation type="submission" date="2018-05" db="EMBL/GenBank/DDBJ databases">
        <authorList>
            <person name="Goeker M."/>
            <person name="Huntemann M."/>
            <person name="Clum A."/>
            <person name="Pillay M."/>
            <person name="Palaniappan K."/>
            <person name="Varghese N."/>
            <person name="Mikhailova N."/>
            <person name="Stamatis D."/>
            <person name="Reddy T."/>
            <person name="Daum C."/>
            <person name="Shapiro N."/>
            <person name="Ivanova N."/>
            <person name="Kyrpides N."/>
            <person name="Woyke T."/>
        </authorList>
    </citation>
    <scope>NUCLEOTIDE SEQUENCE [LARGE SCALE GENOMIC DNA]</scope>
    <source>
        <strain evidence="1 2">DSM 26524</strain>
    </source>
</reference>
<gene>
    <name evidence="1" type="ORF">C7383_102354</name>
</gene>
<evidence type="ECO:0000313" key="2">
    <source>
        <dbReference type="Proteomes" id="UP000245412"/>
    </source>
</evidence>